<evidence type="ECO:0000313" key="3">
    <source>
        <dbReference type="Proteomes" id="UP000821853"/>
    </source>
</evidence>
<proteinExistence type="predicted"/>
<dbReference type="Proteomes" id="UP000821853">
    <property type="component" value="Chromosome 2"/>
</dbReference>
<dbReference type="EMBL" id="JABSTR010000004">
    <property type="protein sequence ID" value="KAH9367757.1"/>
    <property type="molecule type" value="Genomic_DNA"/>
</dbReference>
<dbReference type="VEuPathDB" id="VectorBase:HLOH_042326"/>
<organism evidence="2 3">
    <name type="scientific">Haemaphysalis longicornis</name>
    <name type="common">Bush tick</name>
    <dbReference type="NCBI Taxonomy" id="44386"/>
    <lineage>
        <taxon>Eukaryota</taxon>
        <taxon>Metazoa</taxon>
        <taxon>Ecdysozoa</taxon>
        <taxon>Arthropoda</taxon>
        <taxon>Chelicerata</taxon>
        <taxon>Arachnida</taxon>
        <taxon>Acari</taxon>
        <taxon>Parasitiformes</taxon>
        <taxon>Ixodida</taxon>
        <taxon>Ixodoidea</taxon>
        <taxon>Ixodidae</taxon>
        <taxon>Haemaphysalinae</taxon>
        <taxon>Haemaphysalis</taxon>
    </lineage>
</organism>
<reference evidence="2 3" key="1">
    <citation type="journal article" date="2020" name="Cell">
        <title>Large-Scale Comparative Analyses of Tick Genomes Elucidate Their Genetic Diversity and Vector Capacities.</title>
        <authorList>
            <consortium name="Tick Genome and Microbiome Consortium (TIGMIC)"/>
            <person name="Jia N."/>
            <person name="Wang J."/>
            <person name="Shi W."/>
            <person name="Du L."/>
            <person name="Sun Y."/>
            <person name="Zhan W."/>
            <person name="Jiang J.F."/>
            <person name="Wang Q."/>
            <person name="Zhang B."/>
            <person name="Ji P."/>
            <person name="Bell-Sakyi L."/>
            <person name="Cui X.M."/>
            <person name="Yuan T.T."/>
            <person name="Jiang B.G."/>
            <person name="Yang W.F."/>
            <person name="Lam T.T."/>
            <person name="Chang Q.C."/>
            <person name="Ding S.J."/>
            <person name="Wang X.J."/>
            <person name="Zhu J.G."/>
            <person name="Ruan X.D."/>
            <person name="Zhao L."/>
            <person name="Wei J.T."/>
            <person name="Ye R.Z."/>
            <person name="Que T.C."/>
            <person name="Du C.H."/>
            <person name="Zhou Y.H."/>
            <person name="Cheng J.X."/>
            <person name="Dai P.F."/>
            <person name="Guo W.B."/>
            <person name="Han X.H."/>
            <person name="Huang E.J."/>
            <person name="Li L.F."/>
            <person name="Wei W."/>
            <person name="Gao Y.C."/>
            <person name="Liu J.Z."/>
            <person name="Shao H.Z."/>
            <person name="Wang X."/>
            <person name="Wang C.C."/>
            <person name="Yang T.C."/>
            <person name="Huo Q.B."/>
            <person name="Li W."/>
            <person name="Chen H.Y."/>
            <person name="Chen S.E."/>
            <person name="Zhou L.G."/>
            <person name="Ni X.B."/>
            <person name="Tian J.H."/>
            <person name="Sheng Y."/>
            <person name="Liu T."/>
            <person name="Pan Y.S."/>
            <person name="Xia L.Y."/>
            <person name="Li J."/>
            <person name="Zhao F."/>
            <person name="Cao W.C."/>
        </authorList>
    </citation>
    <scope>NUCLEOTIDE SEQUENCE [LARGE SCALE GENOMIC DNA]</scope>
    <source>
        <strain evidence="2">HaeL-2018</strain>
    </source>
</reference>
<feature type="compositionally biased region" description="Basic and acidic residues" evidence="1">
    <location>
        <begin position="63"/>
        <end position="73"/>
    </location>
</feature>
<comment type="caution">
    <text evidence="2">The sequence shown here is derived from an EMBL/GenBank/DDBJ whole genome shotgun (WGS) entry which is preliminary data.</text>
</comment>
<accession>A0A9J6FXF3</accession>
<name>A0A9J6FXF3_HAELO</name>
<dbReference type="AlphaFoldDB" id="A0A9J6FXF3"/>
<sequence>MFCSIQRATGANGMSSRRRVAPLHPLHSGQAADNGLPVDLFYHRLALNFRKRGPLAAVRAQHSNRDPDIDWRSSMEALPLKRQPDGSPDSSTARRT</sequence>
<gene>
    <name evidence="2" type="ORF">HPB48_011184</name>
</gene>
<evidence type="ECO:0000256" key="1">
    <source>
        <dbReference type="SAM" id="MobiDB-lite"/>
    </source>
</evidence>
<evidence type="ECO:0000313" key="2">
    <source>
        <dbReference type="EMBL" id="KAH9367757.1"/>
    </source>
</evidence>
<protein>
    <submittedName>
        <fullName evidence="2">Uncharacterized protein</fullName>
    </submittedName>
</protein>
<keyword evidence="3" id="KW-1185">Reference proteome</keyword>
<feature type="region of interest" description="Disordered" evidence="1">
    <location>
        <begin position="58"/>
        <end position="96"/>
    </location>
</feature>